<keyword evidence="2" id="KW-1185">Reference proteome</keyword>
<name>A0A5M3YZN5_ASPTE</name>
<organism evidence="1 2">
    <name type="scientific">Aspergillus terreus</name>
    <dbReference type="NCBI Taxonomy" id="33178"/>
    <lineage>
        <taxon>Eukaryota</taxon>
        <taxon>Fungi</taxon>
        <taxon>Dikarya</taxon>
        <taxon>Ascomycota</taxon>
        <taxon>Pezizomycotina</taxon>
        <taxon>Eurotiomycetes</taxon>
        <taxon>Eurotiomycetidae</taxon>
        <taxon>Eurotiales</taxon>
        <taxon>Aspergillaceae</taxon>
        <taxon>Aspergillus</taxon>
        <taxon>Aspergillus subgen. Circumdati</taxon>
    </lineage>
</organism>
<dbReference type="AlphaFoldDB" id="A0A5M3YZN5"/>
<dbReference type="OrthoDB" id="2922289at2759"/>
<proteinExistence type="predicted"/>
<gene>
    <name evidence="1" type="ORF">ATEIFO6365_0006075500</name>
</gene>
<evidence type="ECO:0000313" key="1">
    <source>
        <dbReference type="EMBL" id="GFF17407.1"/>
    </source>
</evidence>
<dbReference type="PANTHER" id="PTHR40788">
    <property type="entry name" value="CLR5 DOMAIN-CONTAINING PROTEIN-RELATED"/>
    <property type="match status" value="1"/>
</dbReference>
<dbReference type="PANTHER" id="PTHR40788:SF2">
    <property type="entry name" value="CLR5 DOMAIN-CONTAINING PROTEIN"/>
    <property type="match status" value="1"/>
</dbReference>
<accession>A0A5M3YZN5</accession>
<dbReference type="Proteomes" id="UP000452235">
    <property type="component" value="Unassembled WGS sequence"/>
</dbReference>
<evidence type="ECO:0000313" key="2">
    <source>
        <dbReference type="Proteomes" id="UP000452235"/>
    </source>
</evidence>
<comment type="caution">
    <text evidence="1">The sequence shown here is derived from an EMBL/GenBank/DDBJ whole genome shotgun (WGS) entry which is preliminary data.</text>
</comment>
<reference evidence="1 2" key="1">
    <citation type="submission" date="2020-01" db="EMBL/GenBank/DDBJ databases">
        <title>Aspergillus terreus IFO 6365 whole genome shotgun sequence.</title>
        <authorList>
            <person name="Kanamasa S."/>
            <person name="Takahashi H."/>
        </authorList>
    </citation>
    <scope>NUCLEOTIDE SEQUENCE [LARGE SCALE GENOMIC DNA]</scope>
    <source>
        <strain evidence="1 2">IFO 6365</strain>
    </source>
</reference>
<dbReference type="EMBL" id="BLJY01000006">
    <property type="protein sequence ID" value="GFF17407.1"/>
    <property type="molecule type" value="Genomic_DNA"/>
</dbReference>
<sequence>MVNPKMLPLLLNARGRHSPSHFAAADVDAVHLGFVTKAVVPIFLNGHVMILNGVTGNHRDYGKLMAWEEHPDAFDWMTKQKQSIPGEGLMILESTLTSDSFPILPEPQLKSESEISGFDSLSVMAAEAPYRVPAQLDLHRVESLLTARASTAEDHLSALRDAPDYFSHTLLEAKEHRQKILKDINGNEDPKFQHGQD</sequence>
<protein>
    <submittedName>
        <fullName evidence="1">C2H2 and C2HC zinc finger</fullName>
    </submittedName>
</protein>